<dbReference type="SUPFAM" id="SSF52799">
    <property type="entry name" value="(Phosphotyrosine protein) phosphatases II"/>
    <property type="match status" value="1"/>
</dbReference>
<keyword evidence="3" id="KW-1185">Reference proteome</keyword>
<dbReference type="InterPro" id="IPR000387">
    <property type="entry name" value="Tyr_Pase_dom"/>
</dbReference>
<dbReference type="PROSITE" id="PS00383">
    <property type="entry name" value="TYR_PHOSPHATASE_1"/>
    <property type="match status" value="1"/>
</dbReference>
<dbReference type="InterPro" id="IPR029021">
    <property type="entry name" value="Prot-tyrosine_phosphatase-like"/>
</dbReference>
<dbReference type="Pfam" id="PF13350">
    <property type="entry name" value="Y_phosphatase3"/>
    <property type="match status" value="1"/>
</dbReference>
<comment type="caution">
    <text evidence="2">The sequence shown here is derived from an EMBL/GenBank/DDBJ whole genome shotgun (WGS) entry which is preliminary data.</text>
</comment>
<evidence type="ECO:0000313" key="2">
    <source>
        <dbReference type="EMBL" id="GAA2232227.1"/>
    </source>
</evidence>
<accession>A0ABP5QD04</accession>
<gene>
    <name evidence="2" type="ORF">GCM10010430_10910</name>
</gene>
<sequence>MKTELPADRRLFWDGCLNVRDLGGLSTTDGRRTRRGAVIRADNLDMLTAEGWAALADYGVGTVVDLRDEPECRPLLPHPEGVDLVRVPLDQLAGAAWWERFGELDGTPLAFRPYLDHCAGAVRSLVAAVATARPGAVVVHCKAGRDRTGLAALVLLAAARTEPGEIVADYLLSAANLRPLWGILGRPDQERAAEDLLARAGTTAEGALLDTLAGFDPDRYLPSGDLAALRARLVG</sequence>
<dbReference type="InterPro" id="IPR026893">
    <property type="entry name" value="Tyr/Ser_Pase_IphP-type"/>
</dbReference>
<dbReference type="Proteomes" id="UP001500305">
    <property type="component" value="Unassembled WGS sequence"/>
</dbReference>
<proteinExistence type="predicted"/>
<name>A0ABP5QD04_9ACTN</name>
<evidence type="ECO:0000259" key="1">
    <source>
        <dbReference type="PROSITE" id="PS50056"/>
    </source>
</evidence>
<dbReference type="PROSITE" id="PS50056">
    <property type="entry name" value="TYR_PHOSPHATASE_2"/>
    <property type="match status" value="1"/>
</dbReference>
<feature type="domain" description="Tyrosine specific protein phosphatases" evidence="1">
    <location>
        <begin position="123"/>
        <end position="167"/>
    </location>
</feature>
<dbReference type="InterPro" id="IPR016130">
    <property type="entry name" value="Tyr_Pase_AS"/>
</dbReference>
<dbReference type="Gene3D" id="3.90.190.10">
    <property type="entry name" value="Protein tyrosine phosphatase superfamily"/>
    <property type="match status" value="1"/>
</dbReference>
<reference evidence="3" key="1">
    <citation type="journal article" date="2019" name="Int. J. Syst. Evol. Microbiol.">
        <title>The Global Catalogue of Microorganisms (GCM) 10K type strain sequencing project: providing services to taxonomists for standard genome sequencing and annotation.</title>
        <authorList>
            <consortium name="The Broad Institute Genomics Platform"/>
            <consortium name="The Broad Institute Genome Sequencing Center for Infectious Disease"/>
            <person name="Wu L."/>
            <person name="Ma J."/>
        </authorList>
    </citation>
    <scope>NUCLEOTIDE SEQUENCE [LARGE SCALE GENOMIC DNA]</scope>
    <source>
        <strain evidence="3">JCM 7356</strain>
    </source>
</reference>
<dbReference type="RefSeq" id="WP_344635036.1">
    <property type="nucleotide sequence ID" value="NZ_BAAATR010000003.1"/>
</dbReference>
<protein>
    <submittedName>
        <fullName evidence="2">Tyrosine-protein phosphatase</fullName>
    </submittedName>
</protein>
<dbReference type="EMBL" id="BAAATR010000003">
    <property type="protein sequence ID" value="GAA2232227.1"/>
    <property type="molecule type" value="Genomic_DNA"/>
</dbReference>
<evidence type="ECO:0000313" key="3">
    <source>
        <dbReference type="Proteomes" id="UP001500305"/>
    </source>
</evidence>
<organism evidence="2 3">
    <name type="scientific">Kitasatospora cystarginea</name>
    <dbReference type="NCBI Taxonomy" id="58350"/>
    <lineage>
        <taxon>Bacteria</taxon>
        <taxon>Bacillati</taxon>
        <taxon>Actinomycetota</taxon>
        <taxon>Actinomycetes</taxon>
        <taxon>Kitasatosporales</taxon>
        <taxon>Streptomycetaceae</taxon>
        <taxon>Kitasatospora</taxon>
    </lineage>
</organism>